<evidence type="ECO:0000259" key="1">
    <source>
        <dbReference type="Pfam" id="PF13682"/>
    </source>
</evidence>
<dbReference type="EMBL" id="JADJOT010000011">
    <property type="protein sequence ID" value="MBK7955755.1"/>
    <property type="molecule type" value="Genomic_DNA"/>
</dbReference>
<dbReference type="AlphaFoldDB" id="A0A935T9Z0"/>
<organism evidence="2 3">
    <name type="scientific">Candidatus Accumulibacter affinis</name>
    <dbReference type="NCBI Taxonomy" id="2954384"/>
    <lineage>
        <taxon>Bacteria</taxon>
        <taxon>Pseudomonadati</taxon>
        <taxon>Pseudomonadota</taxon>
        <taxon>Betaproteobacteria</taxon>
        <taxon>Candidatus Accumulibacter</taxon>
    </lineage>
</organism>
<accession>A0A935T9Z0</accession>
<dbReference type="Gene3D" id="1.20.120.30">
    <property type="entry name" value="Aspartate receptor, ligand-binding domain"/>
    <property type="match status" value="1"/>
</dbReference>
<dbReference type="InterPro" id="IPR025991">
    <property type="entry name" value="Chemoreceptor_zinc-bind_dom"/>
</dbReference>
<evidence type="ECO:0000313" key="3">
    <source>
        <dbReference type="Proteomes" id="UP000706151"/>
    </source>
</evidence>
<comment type="caution">
    <text evidence="2">The sequence shown here is derived from an EMBL/GenBank/DDBJ whole genome shotgun (WGS) entry which is preliminary data.</text>
</comment>
<reference evidence="2 3" key="1">
    <citation type="submission" date="2020-10" db="EMBL/GenBank/DDBJ databases">
        <title>Connecting structure to function with the recovery of over 1000 high-quality activated sludge metagenome-assembled genomes encoding full-length rRNA genes using long-read sequencing.</title>
        <authorList>
            <person name="Singleton C.M."/>
            <person name="Petriglieri F."/>
            <person name="Kristensen J.M."/>
            <person name="Kirkegaard R.H."/>
            <person name="Michaelsen T.Y."/>
            <person name="Andersen M.H."/>
            <person name="Karst S.M."/>
            <person name="Dueholm M.S."/>
            <person name="Nielsen P.H."/>
            <person name="Albertsen M."/>
        </authorList>
    </citation>
    <scope>NUCLEOTIDE SEQUENCE [LARGE SCALE GENOMIC DNA]</scope>
    <source>
        <strain evidence="2">Fred_18-Q3-R57-64_BAT3C.720</strain>
    </source>
</reference>
<feature type="domain" description="Chemoreceptor zinc-binding" evidence="1">
    <location>
        <begin position="14"/>
        <end position="82"/>
    </location>
</feature>
<evidence type="ECO:0000313" key="2">
    <source>
        <dbReference type="EMBL" id="MBK7955755.1"/>
    </source>
</evidence>
<sequence>MHKVADIEEAIGSHAMWMSHLRQAVLEAQPGFDLESIRAADQCDFGKWLYGPRVSEEDRGTPEYQAVERLHSEFHELAAQVVELAAVGQTAEAYGLLYGDYVTMSGRLALAMRAWQESLSTSGRSAELGLRPAG</sequence>
<proteinExistence type="predicted"/>
<dbReference type="Pfam" id="PF13682">
    <property type="entry name" value="CZB"/>
    <property type="match status" value="1"/>
</dbReference>
<name>A0A935T9Z0_9PROT</name>
<gene>
    <name evidence="2" type="ORF">IPK02_18445</name>
</gene>
<protein>
    <submittedName>
        <fullName evidence="2">CZB domain-containing protein</fullName>
    </submittedName>
</protein>
<dbReference type="Proteomes" id="UP000706151">
    <property type="component" value="Unassembled WGS sequence"/>
</dbReference>